<gene>
    <name evidence="2" type="ORF">SAMN04244550_03421</name>
</gene>
<proteinExistence type="predicted"/>
<dbReference type="RefSeq" id="WP_074556025.1">
    <property type="nucleotide sequence ID" value="NZ_CP119563.1"/>
</dbReference>
<protein>
    <submittedName>
        <fullName evidence="2">Phage protein, HK97 gp10 family</fullName>
    </submittedName>
</protein>
<dbReference type="InterPro" id="IPR010064">
    <property type="entry name" value="HK97-gp10_tail"/>
</dbReference>
<evidence type="ECO:0000256" key="1">
    <source>
        <dbReference type="SAM" id="MobiDB-lite"/>
    </source>
</evidence>
<sequence length="167" mass="18120">MTGTVKLEGLRDLEQALAQIEKTATAKAVMRRALKTAARPVVDLAAALAPEGPTGNLKRSISISTKLSKRQQQANRKLLAEGKAAVEMFLGPDYKQAGNHAHLVEFGTKPHRNRGQFAGTQHPGTAPRPFLRPAWEAEGRPTLDRLGKTLWGEIEKAARRAAAKEKG</sequence>
<organism evidence="2 3">
    <name type="scientific">Rhodobacter capsulatus</name>
    <name type="common">Rhodopseudomonas capsulata</name>
    <dbReference type="NCBI Taxonomy" id="1061"/>
    <lineage>
        <taxon>Bacteria</taxon>
        <taxon>Pseudomonadati</taxon>
        <taxon>Pseudomonadota</taxon>
        <taxon>Alphaproteobacteria</taxon>
        <taxon>Rhodobacterales</taxon>
        <taxon>Rhodobacter group</taxon>
        <taxon>Rhodobacter</taxon>
    </lineage>
</organism>
<dbReference type="Pfam" id="PF04883">
    <property type="entry name" value="HK97-gp10_like"/>
    <property type="match status" value="1"/>
</dbReference>
<dbReference type="NCBIfam" id="TIGR01725">
    <property type="entry name" value="phge_HK97_gp10"/>
    <property type="match status" value="1"/>
</dbReference>
<accession>A0A1G7RHU1</accession>
<feature type="region of interest" description="Disordered" evidence="1">
    <location>
        <begin position="110"/>
        <end position="139"/>
    </location>
</feature>
<evidence type="ECO:0000313" key="3">
    <source>
        <dbReference type="Proteomes" id="UP000183812"/>
    </source>
</evidence>
<dbReference type="EMBL" id="FNAY01000030">
    <property type="protein sequence ID" value="SDG10406.1"/>
    <property type="molecule type" value="Genomic_DNA"/>
</dbReference>
<reference evidence="2 3" key="1">
    <citation type="submission" date="2016-10" db="EMBL/GenBank/DDBJ databases">
        <authorList>
            <person name="de Groot N.N."/>
        </authorList>
    </citation>
    <scope>NUCLEOTIDE SEQUENCE [LARGE SCALE GENOMIC DNA]</scope>
    <source>
        <strain evidence="3">DSM 938 / 37b4</strain>
    </source>
</reference>
<dbReference type="AlphaFoldDB" id="A0A1G7RHU1"/>
<name>A0A1G7RHU1_RHOCA</name>
<dbReference type="Proteomes" id="UP000183812">
    <property type="component" value="Unassembled WGS sequence"/>
</dbReference>
<dbReference type="OrthoDB" id="7585428at2"/>
<evidence type="ECO:0000313" key="2">
    <source>
        <dbReference type="EMBL" id="SDG10406.1"/>
    </source>
</evidence>